<organism evidence="1 2">
    <name type="scientific">[Actinomadura] parvosata subsp. kistnae</name>
    <dbReference type="NCBI Taxonomy" id="1909395"/>
    <lineage>
        <taxon>Bacteria</taxon>
        <taxon>Bacillati</taxon>
        <taxon>Actinomycetota</taxon>
        <taxon>Actinomycetes</taxon>
        <taxon>Streptosporangiales</taxon>
        <taxon>Streptosporangiaceae</taxon>
        <taxon>Nonomuraea</taxon>
    </lineage>
</organism>
<reference evidence="2" key="1">
    <citation type="journal article" date="2017" name="Med. Chem. Commun.">
        <title>Nonomuraea sp. ATCC 55076 harbours the largest actinomycete chromosome to date and the kistamicin biosynthetic gene cluster.</title>
        <authorList>
            <person name="Nazari B."/>
            <person name="Forneris C.C."/>
            <person name="Gibson M.I."/>
            <person name="Moon K."/>
            <person name="Schramma K.R."/>
            <person name="Seyedsayamdost M.R."/>
        </authorList>
    </citation>
    <scope>NUCLEOTIDE SEQUENCE [LARGE SCALE GENOMIC DNA]</scope>
    <source>
        <strain evidence="2">ATCC 55076</strain>
    </source>
</reference>
<keyword evidence="2" id="KW-1185">Reference proteome</keyword>
<name>A0A1U9ZXT2_9ACTN</name>
<dbReference type="RefSeq" id="WP_080038942.1">
    <property type="nucleotide sequence ID" value="NZ_CP017717.1"/>
</dbReference>
<accession>A0A1U9ZXT2</accession>
<dbReference type="AlphaFoldDB" id="A0A1U9ZXT2"/>
<dbReference type="OrthoDB" id="3520631at2"/>
<protein>
    <submittedName>
        <fullName evidence="1">Uncharacterized protein</fullName>
    </submittedName>
</protein>
<dbReference type="Proteomes" id="UP000190797">
    <property type="component" value="Chromosome"/>
</dbReference>
<evidence type="ECO:0000313" key="1">
    <source>
        <dbReference type="EMBL" id="AQZ62762.1"/>
    </source>
</evidence>
<evidence type="ECO:0000313" key="2">
    <source>
        <dbReference type="Proteomes" id="UP000190797"/>
    </source>
</evidence>
<dbReference type="EMBL" id="CP017717">
    <property type="protein sequence ID" value="AQZ62762.1"/>
    <property type="molecule type" value="Genomic_DNA"/>
</dbReference>
<dbReference type="KEGG" id="noa:BKM31_16000"/>
<sequence length="325" mass="36553">MLVHRGIWLHDLPRLMLWCRLRGHKPVVDGYGPTPPGADAARWVTCDRCGVRPDPQGNLPPARFDVGQPYTNKLYRAGFVQAMRELGASTWGPGQWPGQPTGTLGGEIVVGKTFGVFSAGIMIGAAGTDHAVSCHLRVWPFGALYLHTEAFGTWLQRRLIPEGYDSRVINVSVDDWAIRWQWWAREDSWSRNDPWWMHGSISLDLVQALFGPKRYSYETVDGPVLGWVKMPEGDTHQVQLTLQRQRLGRPRLKRAKWAWSVGWDTPNGGIPTKPHGRNRITGSAVTVPDEAVETRSWDVLACALIARKLGEDRTRYGYPERKSKG</sequence>
<gene>
    <name evidence="1" type="ORF">BKM31_16000</name>
</gene>
<proteinExistence type="predicted"/>